<name>A0A8J3AGW0_9ACTN</name>
<evidence type="ECO:0008006" key="4">
    <source>
        <dbReference type="Google" id="ProtNLM"/>
    </source>
</evidence>
<sequence>MTADDEEDRAVQQRLRRFWRNLTGGSDEDLVACLLAQVTATTEAVELARAMATGEIAPTSGAERMDGVESEGDDARRELILELRRTLATPMDREDLNRLSRSIDDVLDNLRDLAREFDLYGFRDEPLLVEPVDNLAAGLASLRRAIEVLIERPQDAARHAAESKKNDVRRSYQRAMATLLTTDEAVDSLLLRRRELLRRLDITGLRLAEAADALIDGAVKRSH</sequence>
<dbReference type="EMBL" id="BMHA01000011">
    <property type="protein sequence ID" value="GGI08168.1"/>
    <property type="molecule type" value="Genomic_DNA"/>
</dbReference>
<dbReference type="Proteomes" id="UP000650511">
    <property type="component" value="Unassembled WGS sequence"/>
</dbReference>
<dbReference type="AlphaFoldDB" id="A0A8J3AGW0"/>
<comment type="caution">
    <text evidence="2">The sequence shown here is derived from an EMBL/GenBank/DDBJ whole genome shotgun (WGS) entry which is preliminary data.</text>
</comment>
<comment type="similarity">
    <text evidence="1">Belongs to the UPF0111 family.</text>
</comment>
<dbReference type="InterPro" id="IPR038078">
    <property type="entry name" value="PhoU-like_sf"/>
</dbReference>
<proteinExistence type="inferred from homology"/>
<evidence type="ECO:0000313" key="3">
    <source>
        <dbReference type="Proteomes" id="UP000650511"/>
    </source>
</evidence>
<organism evidence="2 3">
    <name type="scientific">Egicoccus halophilus</name>
    <dbReference type="NCBI Taxonomy" id="1670830"/>
    <lineage>
        <taxon>Bacteria</taxon>
        <taxon>Bacillati</taxon>
        <taxon>Actinomycetota</taxon>
        <taxon>Nitriliruptoria</taxon>
        <taxon>Egicoccales</taxon>
        <taxon>Egicoccaceae</taxon>
        <taxon>Egicoccus</taxon>
    </lineage>
</organism>
<reference evidence="2" key="2">
    <citation type="submission" date="2020-09" db="EMBL/GenBank/DDBJ databases">
        <authorList>
            <person name="Sun Q."/>
            <person name="Zhou Y."/>
        </authorList>
    </citation>
    <scope>NUCLEOTIDE SEQUENCE</scope>
    <source>
        <strain evidence="2">CGMCC 1.14988</strain>
    </source>
</reference>
<dbReference type="Gene3D" id="1.20.58.220">
    <property type="entry name" value="Phosphate transport system protein phou homolog 2, domain 2"/>
    <property type="match status" value="1"/>
</dbReference>
<gene>
    <name evidence="2" type="ORF">GCM10011354_27740</name>
</gene>
<dbReference type="InterPro" id="IPR052912">
    <property type="entry name" value="UPF0111_domain"/>
</dbReference>
<accession>A0A8J3AGW0</accession>
<dbReference type="PANTHER" id="PTHR37298:SF1">
    <property type="entry name" value="UPF0111 PROTEIN YKAA"/>
    <property type="match status" value="1"/>
</dbReference>
<dbReference type="Pfam" id="PF01865">
    <property type="entry name" value="PhoU_div"/>
    <property type="match status" value="1"/>
</dbReference>
<dbReference type="InterPro" id="IPR018445">
    <property type="entry name" value="Put_Phosphate_transp_reg"/>
</dbReference>
<dbReference type="PANTHER" id="PTHR37298">
    <property type="entry name" value="UPF0111 PROTEIN YKAA"/>
    <property type="match status" value="1"/>
</dbReference>
<keyword evidence="3" id="KW-1185">Reference proteome</keyword>
<protein>
    <recommendedName>
        <fullName evidence="4">DUF47 family protein</fullName>
    </recommendedName>
</protein>
<evidence type="ECO:0000256" key="1">
    <source>
        <dbReference type="ARBA" id="ARBA00008591"/>
    </source>
</evidence>
<evidence type="ECO:0000313" key="2">
    <source>
        <dbReference type="EMBL" id="GGI08168.1"/>
    </source>
</evidence>
<reference evidence="2" key="1">
    <citation type="journal article" date="2014" name="Int. J. Syst. Evol. Microbiol.">
        <title>Complete genome sequence of Corynebacterium casei LMG S-19264T (=DSM 44701T), isolated from a smear-ripened cheese.</title>
        <authorList>
            <consortium name="US DOE Joint Genome Institute (JGI-PGF)"/>
            <person name="Walter F."/>
            <person name="Albersmeier A."/>
            <person name="Kalinowski J."/>
            <person name="Ruckert C."/>
        </authorList>
    </citation>
    <scope>NUCLEOTIDE SEQUENCE</scope>
    <source>
        <strain evidence="2">CGMCC 1.14988</strain>
    </source>
</reference>